<dbReference type="SMART" id="SM00407">
    <property type="entry name" value="IGc1"/>
    <property type="match status" value="1"/>
</dbReference>
<evidence type="ECO:0000256" key="4">
    <source>
        <dbReference type="SAM" id="Phobius"/>
    </source>
</evidence>
<dbReference type="PANTHER" id="PTHR16675">
    <property type="entry name" value="MHC CLASS I-RELATED"/>
    <property type="match status" value="1"/>
</dbReference>
<keyword evidence="4" id="KW-1133">Transmembrane helix</keyword>
<dbReference type="InterPro" id="IPR007110">
    <property type="entry name" value="Ig-like_dom"/>
</dbReference>
<name>A0A3B1JH58_ASTMX</name>
<dbReference type="InterPro" id="IPR050208">
    <property type="entry name" value="MHC_class-I_related"/>
</dbReference>
<comment type="similarity">
    <text evidence="3">Belongs to the MHC class I family.</text>
</comment>
<evidence type="ECO:0000256" key="2">
    <source>
        <dbReference type="ARBA" id="ARBA00023319"/>
    </source>
</evidence>
<keyword evidence="1" id="KW-0325">Glycoprotein</keyword>
<keyword evidence="2" id="KW-0393">Immunoglobulin domain</keyword>
<feature type="transmembrane region" description="Helical" evidence="4">
    <location>
        <begin position="7"/>
        <end position="27"/>
    </location>
</feature>
<evidence type="ECO:0000256" key="3">
    <source>
        <dbReference type="RuleBase" id="RU004439"/>
    </source>
</evidence>
<dbReference type="InterPro" id="IPR036179">
    <property type="entry name" value="Ig-like_dom_sf"/>
</dbReference>
<evidence type="ECO:0000259" key="5">
    <source>
        <dbReference type="PROSITE" id="PS50835"/>
    </source>
</evidence>
<protein>
    <recommendedName>
        <fullName evidence="5">Ig-like domain-containing protein</fullName>
    </recommendedName>
</protein>
<dbReference type="SUPFAM" id="SSF48726">
    <property type="entry name" value="Immunoglobulin"/>
    <property type="match status" value="1"/>
</dbReference>
<dbReference type="InterPro" id="IPR011162">
    <property type="entry name" value="MHC_I/II-like_Ag-recog"/>
</dbReference>
<reference evidence="7" key="2">
    <citation type="journal article" date="2014" name="Nat. Commun.">
        <title>The cavefish genome reveals candidate genes for eye loss.</title>
        <authorList>
            <person name="McGaugh S.E."/>
            <person name="Gross J.B."/>
            <person name="Aken B."/>
            <person name="Blin M."/>
            <person name="Borowsky R."/>
            <person name="Chalopin D."/>
            <person name="Hinaux H."/>
            <person name="Jeffery W.R."/>
            <person name="Keene A."/>
            <person name="Ma L."/>
            <person name="Minx P."/>
            <person name="Murphy D."/>
            <person name="O'Quin K.E."/>
            <person name="Retaux S."/>
            <person name="Rohner N."/>
            <person name="Searle S.M."/>
            <person name="Stahl B.A."/>
            <person name="Tabin C."/>
            <person name="Volff J.N."/>
            <person name="Yoshizawa M."/>
            <person name="Warren W.C."/>
        </authorList>
    </citation>
    <scope>NUCLEOTIDE SEQUENCE [LARGE SCALE GENOMIC DNA]</scope>
    <source>
        <strain evidence="7">female</strain>
    </source>
</reference>
<dbReference type="GO" id="GO:0006955">
    <property type="term" value="P:immune response"/>
    <property type="evidence" value="ECO:0007669"/>
    <property type="project" value="TreeGrafter"/>
</dbReference>
<keyword evidence="7" id="KW-1185">Reference proteome</keyword>
<dbReference type="InterPro" id="IPR013783">
    <property type="entry name" value="Ig-like_fold"/>
</dbReference>
<keyword evidence="4" id="KW-0812">Transmembrane</keyword>
<evidence type="ECO:0000313" key="7">
    <source>
        <dbReference type="Proteomes" id="UP000018467"/>
    </source>
</evidence>
<feature type="domain" description="Ig-like" evidence="5">
    <location>
        <begin position="199"/>
        <end position="286"/>
    </location>
</feature>
<dbReference type="InterPro" id="IPR037055">
    <property type="entry name" value="MHC_I-like_Ag-recog_sf"/>
</dbReference>
<dbReference type="Gene3D" id="3.30.500.10">
    <property type="entry name" value="MHC class I-like antigen recognition-like"/>
    <property type="match status" value="1"/>
</dbReference>
<dbReference type="Pfam" id="PF07654">
    <property type="entry name" value="C1-set"/>
    <property type="match status" value="1"/>
</dbReference>
<dbReference type="PRINTS" id="PR01638">
    <property type="entry name" value="MHCCLASSI"/>
</dbReference>
<dbReference type="Pfam" id="PF00129">
    <property type="entry name" value="MHC_I"/>
    <property type="match status" value="1"/>
</dbReference>
<proteinExistence type="inferred from homology"/>
<dbReference type="InterPro" id="IPR003006">
    <property type="entry name" value="Ig/MHC_CS"/>
</dbReference>
<dbReference type="PANTHER" id="PTHR16675:SF237">
    <property type="entry name" value="MHC CLASS I ANTIGEN TRANSCRIPT VARIANT 1-RELATED"/>
    <property type="match status" value="1"/>
</dbReference>
<accession>A0A3B1JH58</accession>
<organism evidence="6 7">
    <name type="scientific">Astyanax mexicanus</name>
    <name type="common">Blind cave fish</name>
    <name type="synonym">Astyanax fasciatus mexicanus</name>
    <dbReference type="NCBI Taxonomy" id="7994"/>
    <lineage>
        <taxon>Eukaryota</taxon>
        <taxon>Metazoa</taxon>
        <taxon>Chordata</taxon>
        <taxon>Craniata</taxon>
        <taxon>Vertebrata</taxon>
        <taxon>Euteleostomi</taxon>
        <taxon>Actinopterygii</taxon>
        <taxon>Neopterygii</taxon>
        <taxon>Teleostei</taxon>
        <taxon>Ostariophysi</taxon>
        <taxon>Characiformes</taxon>
        <taxon>Characoidei</taxon>
        <taxon>Acestrorhamphidae</taxon>
        <taxon>Acestrorhamphinae</taxon>
        <taxon>Astyanax</taxon>
    </lineage>
</organism>
<dbReference type="Proteomes" id="UP000018467">
    <property type="component" value="Unassembled WGS sequence"/>
</dbReference>
<sequence length="396" mass="43895">MLKLSGILIFHAYGFIFAATHYLQFLLTGVTPGTSFPEFSAVGQLDGEQGGYYDSTIRTVILKADWVKKSKDTEHWKMMTQRIFEDQQLVMERLGNIMKHFNQTEGVHTVQWVYRCELDDDGSKRGYMQCGYDGEDFLSLDLNSLSWIAPVPQALITKHKWEETGHVRFQKHFLLNECIGWLQKYVEYGRSTLERKVAPEVSLFQKDSSSPVVCHATGFFPKAVMISWQKNGEDLNEGVELRETVPNQDGTFQKRSILTLSPEELNRNQYTCIVQHEGLKKKLQVSDRTDEALSDVAGEESVGIIVGAVMAVLLVITGCAGVFISKKKTTSAPVKILNPTPTLAPVQTPTQALNPVPTLAPTPTPVPTLAPTLPLTTVSRLALNAAPSLDAIAAPC</sequence>
<dbReference type="GO" id="GO:0009897">
    <property type="term" value="C:external side of plasma membrane"/>
    <property type="evidence" value="ECO:0007669"/>
    <property type="project" value="TreeGrafter"/>
</dbReference>
<dbReference type="Ensembl" id="ENSAMXT00000044616.1">
    <property type="protein sequence ID" value="ENSAMXP00000041762.1"/>
    <property type="gene ID" value="ENSAMXG00000012137.2"/>
</dbReference>
<dbReference type="Gene3D" id="2.60.40.10">
    <property type="entry name" value="Immunoglobulins"/>
    <property type="match status" value="1"/>
</dbReference>
<reference evidence="7" key="1">
    <citation type="submission" date="2013-03" db="EMBL/GenBank/DDBJ databases">
        <authorList>
            <person name="Jeffery W."/>
            <person name="Warren W."/>
            <person name="Wilson R.K."/>
        </authorList>
    </citation>
    <scope>NUCLEOTIDE SEQUENCE</scope>
    <source>
        <strain evidence="7">female</strain>
    </source>
</reference>
<evidence type="ECO:0000313" key="6">
    <source>
        <dbReference type="Ensembl" id="ENSAMXP00000041762.1"/>
    </source>
</evidence>
<keyword evidence="4" id="KW-0472">Membrane</keyword>
<dbReference type="PROSITE" id="PS00290">
    <property type="entry name" value="IG_MHC"/>
    <property type="match status" value="1"/>
</dbReference>
<feature type="transmembrane region" description="Helical" evidence="4">
    <location>
        <begin position="302"/>
        <end position="325"/>
    </location>
</feature>
<dbReference type="GO" id="GO:0005615">
    <property type="term" value="C:extracellular space"/>
    <property type="evidence" value="ECO:0007669"/>
    <property type="project" value="TreeGrafter"/>
</dbReference>
<evidence type="ECO:0000256" key="1">
    <source>
        <dbReference type="ARBA" id="ARBA00023180"/>
    </source>
</evidence>
<dbReference type="InterPro" id="IPR011161">
    <property type="entry name" value="MHC_I-like_Ag-recog"/>
</dbReference>
<dbReference type="InterPro" id="IPR003597">
    <property type="entry name" value="Ig_C1-set"/>
</dbReference>
<dbReference type="SUPFAM" id="SSF54452">
    <property type="entry name" value="MHC antigen-recognition domain"/>
    <property type="match status" value="1"/>
</dbReference>
<dbReference type="CDD" id="cd07698">
    <property type="entry name" value="IgC1_MHC_I_alpha3"/>
    <property type="match status" value="1"/>
</dbReference>
<reference evidence="6" key="3">
    <citation type="submission" date="2025-08" db="UniProtKB">
        <authorList>
            <consortium name="Ensembl"/>
        </authorList>
    </citation>
    <scope>IDENTIFICATION</scope>
</reference>
<dbReference type="Bgee" id="ENSAMXG00000012137">
    <property type="expression patterns" value="Expressed in mesonephros and 13 other cell types or tissues"/>
</dbReference>
<dbReference type="PROSITE" id="PS50835">
    <property type="entry name" value="IG_LIKE"/>
    <property type="match status" value="1"/>
</dbReference>
<dbReference type="AlphaFoldDB" id="A0A3B1JH58"/>
<dbReference type="InterPro" id="IPR001039">
    <property type="entry name" value="MHC_I_a_a1/a2"/>
</dbReference>
<dbReference type="GeneTree" id="ENSGT01120000271828"/>
<reference evidence="6" key="4">
    <citation type="submission" date="2025-09" db="UniProtKB">
        <authorList>
            <consortium name="Ensembl"/>
        </authorList>
    </citation>
    <scope>IDENTIFICATION</scope>
</reference>